<dbReference type="InParanoid" id="A0A0A0HSF4"/>
<protein>
    <submittedName>
        <fullName evidence="1">Uncharacterized protein</fullName>
    </submittedName>
</protein>
<accession>A0A0A0HSF4</accession>
<evidence type="ECO:0000313" key="2">
    <source>
        <dbReference type="Proteomes" id="UP000001628"/>
    </source>
</evidence>
<gene>
    <name evidence="1" type="ORF">PADG_12362</name>
</gene>
<dbReference type="GeneID" id="22588259"/>
<dbReference type="AlphaFoldDB" id="A0A0A0HSF4"/>
<evidence type="ECO:0000313" key="1">
    <source>
        <dbReference type="EMBL" id="KGM91587.1"/>
    </source>
</evidence>
<dbReference type="VEuPathDB" id="FungiDB:PADG_12362"/>
<dbReference type="RefSeq" id="XP_010763204.1">
    <property type="nucleotide sequence ID" value="XM_010764902.1"/>
</dbReference>
<sequence>MKSSSSSTSADSSKSINVTSICLNLHGLMASELLAVHETEIQKSHAEALVAANILDQIEEDLDDIKTKNLSKTLILEVVMKALVKN</sequence>
<dbReference type="Proteomes" id="UP000001628">
    <property type="component" value="Unassembled WGS sequence"/>
</dbReference>
<dbReference type="KEGG" id="pbn:PADG_12362"/>
<proteinExistence type="predicted"/>
<dbReference type="EMBL" id="KN275968">
    <property type="protein sequence ID" value="KGM91587.1"/>
    <property type="molecule type" value="Genomic_DNA"/>
</dbReference>
<dbReference type="HOGENOM" id="CLU_174973_0_0_1"/>
<keyword evidence="2" id="KW-1185">Reference proteome</keyword>
<organism evidence="1 2">
    <name type="scientific">Paracoccidioides brasiliensis (strain Pb18)</name>
    <dbReference type="NCBI Taxonomy" id="502780"/>
    <lineage>
        <taxon>Eukaryota</taxon>
        <taxon>Fungi</taxon>
        <taxon>Dikarya</taxon>
        <taxon>Ascomycota</taxon>
        <taxon>Pezizomycotina</taxon>
        <taxon>Eurotiomycetes</taxon>
        <taxon>Eurotiomycetidae</taxon>
        <taxon>Onygenales</taxon>
        <taxon>Ajellomycetaceae</taxon>
        <taxon>Paracoccidioides</taxon>
    </lineage>
</organism>
<name>A0A0A0HSF4_PARBD</name>
<reference evidence="1 2" key="1">
    <citation type="journal article" date="2011" name="PLoS Genet.">
        <title>Comparative genomic analysis of human fungal pathogens causing paracoccidioidomycosis.</title>
        <authorList>
            <person name="Desjardins C.A."/>
            <person name="Champion M.D."/>
            <person name="Holder J.W."/>
            <person name="Muszewska A."/>
            <person name="Goldberg J."/>
            <person name="Bailao A.M."/>
            <person name="Brigido M.M."/>
            <person name="Ferreira M.E."/>
            <person name="Garcia A.M."/>
            <person name="Grynberg M."/>
            <person name="Gujja S."/>
            <person name="Heiman D.I."/>
            <person name="Henn M.R."/>
            <person name="Kodira C.D."/>
            <person name="Leon-Narvaez H."/>
            <person name="Longo L.V."/>
            <person name="Ma L.J."/>
            <person name="Malavazi I."/>
            <person name="Matsuo A.L."/>
            <person name="Morais F.V."/>
            <person name="Pereira M."/>
            <person name="Rodriguez-Brito S."/>
            <person name="Sakthikumar S."/>
            <person name="Salem-Izacc S.M."/>
            <person name="Sykes S.M."/>
            <person name="Teixeira M.M."/>
            <person name="Vallejo M.C."/>
            <person name="Walter M.E."/>
            <person name="Yandava C."/>
            <person name="Young S."/>
            <person name="Zeng Q."/>
            <person name="Zucker J."/>
            <person name="Felipe M.S."/>
            <person name="Goldman G.H."/>
            <person name="Haas B.J."/>
            <person name="McEwen J.G."/>
            <person name="Nino-Vega G."/>
            <person name="Puccia R."/>
            <person name="San-Blas G."/>
            <person name="Soares C.M."/>
            <person name="Birren B.W."/>
            <person name="Cuomo C.A."/>
        </authorList>
    </citation>
    <scope>NUCLEOTIDE SEQUENCE [LARGE SCALE GENOMIC DNA]</scope>
    <source>
        <strain evidence="1 2">Pb18</strain>
    </source>
</reference>